<evidence type="ECO:0000256" key="1">
    <source>
        <dbReference type="SAM" id="SignalP"/>
    </source>
</evidence>
<dbReference type="EMBL" id="JACAZH010000122">
    <property type="protein sequence ID" value="KAF7324279.1"/>
    <property type="molecule type" value="Genomic_DNA"/>
</dbReference>
<dbReference type="OrthoDB" id="1703270at2759"/>
<evidence type="ECO:0000313" key="2">
    <source>
        <dbReference type="EMBL" id="KAF7324279.1"/>
    </source>
</evidence>
<reference evidence="2" key="1">
    <citation type="submission" date="2020-05" db="EMBL/GenBank/DDBJ databases">
        <title>Mycena genomes resolve the evolution of fungal bioluminescence.</title>
        <authorList>
            <person name="Tsai I.J."/>
        </authorList>
    </citation>
    <scope>NUCLEOTIDE SEQUENCE</scope>
    <source>
        <strain evidence="2">160909Yilan</strain>
    </source>
</reference>
<dbReference type="InterPro" id="IPR001047">
    <property type="entry name" value="Ribosomal_eS8"/>
</dbReference>
<dbReference type="PANTHER" id="PTHR10394">
    <property type="entry name" value="40S RIBOSOMAL PROTEIN S8"/>
    <property type="match status" value="1"/>
</dbReference>
<proteinExistence type="predicted"/>
<gene>
    <name evidence="2" type="ORF">MSAN_02526600</name>
</gene>
<dbReference type="Gene3D" id="3.10.290.70">
    <property type="match status" value="1"/>
</dbReference>
<dbReference type="GO" id="GO:0003735">
    <property type="term" value="F:structural constituent of ribosome"/>
    <property type="evidence" value="ECO:0007669"/>
    <property type="project" value="InterPro"/>
</dbReference>
<keyword evidence="2" id="KW-0687">Ribonucleoprotein</keyword>
<organism evidence="2 3">
    <name type="scientific">Mycena sanguinolenta</name>
    <dbReference type="NCBI Taxonomy" id="230812"/>
    <lineage>
        <taxon>Eukaryota</taxon>
        <taxon>Fungi</taxon>
        <taxon>Dikarya</taxon>
        <taxon>Basidiomycota</taxon>
        <taxon>Agaricomycotina</taxon>
        <taxon>Agaricomycetes</taxon>
        <taxon>Agaricomycetidae</taxon>
        <taxon>Agaricales</taxon>
        <taxon>Marasmiineae</taxon>
        <taxon>Mycenaceae</taxon>
        <taxon>Mycena</taxon>
    </lineage>
</organism>
<feature type="signal peptide" evidence="1">
    <location>
        <begin position="1"/>
        <end position="23"/>
    </location>
</feature>
<sequence length="172" mass="19546">MSARIPQVLLLLVVLPIPESSKASPAPQLKHSGTGVSQAYYYRKKDNSRLELGRQPANTKSAQTYPRCVHSWREHQIPCSLSRERKLFRGCYPEDWFIHYVYNASNNELVRTSTLIKSTIIQVDATLFRQWYETHYTQPITKKGKAYAPCAATCTAAPTEPVKLSKHAQPNL</sequence>
<dbReference type="GO" id="GO:0006412">
    <property type="term" value="P:translation"/>
    <property type="evidence" value="ECO:0007669"/>
    <property type="project" value="InterPro"/>
</dbReference>
<feature type="chain" id="PRO_5034007931" evidence="1">
    <location>
        <begin position="24"/>
        <end position="172"/>
    </location>
</feature>
<evidence type="ECO:0000313" key="3">
    <source>
        <dbReference type="Proteomes" id="UP000623467"/>
    </source>
</evidence>
<dbReference type="GO" id="GO:0005840">
    <property type="term" value="C:ribosome"/>
    <property type="evidence" value="ECO:0007669"/>
    <property type="project" value="UniProtKB-KW"/>
</dbReference>
<accession>A0A8H6WT95</accession>
<keyword evidence="2" id="KW-0689">Ribosomal protein</keyword>
<comment type="caution">
    <text evidence="2">The sequence shown here is derived from an EMBL/GenBank/DDBJ whole genome shotgun (WGS) entry which is preliminary data.</text>
</comment>
<protein>
    <submittedName>
        <fullName evidence="2">40S ribosomal protein S8</fullName>
    </submittedName>
</protein>
<keyword evidence="1" id="KW-0732">Signal</keyword>
<name>A0A8H6WT95_9AGAR</name>
<dbReference type="AlphaFoldDB" id="A0A8H6WT95"/>
<keyword evidence="3" id="KW-1185">Reference proteome</keyword>
<dbReference type="Proteomes" id="UP000623467">
    <property type="component" value="Unassembled WGS sequence"/>
</dbReference>